<dbReference type="InterPro" id="IPR038765">
    <property type="entry name" value="Papain-like_cys_pep_sf"/>
</dbReference>
<keyword evidence="5" id="KW-0106">Calcium</keyword>
<dbReference type="Gene3D" id="3.90.70.10">
    <property type="entry name" value="Cysteine proteinases"/>
    <property type="match status" value="1"/>
</dbReference>
<dbReference type="InterPro" id="IPR001300">
    <property type="entry name" value="Peptidase_C2_calpain_cat"/>
</dbReference>
<dbReference type="SUPFAM" id="SSF47473">
    <property type="entry name" value="EF-hand"/>
    <property type="match status" value="1"/>
</dbReference>
<feature type="domain" description="EF-hand" evidence="10">
    <location>
        <begin position="38"/>
        <end position="71"/>
    </location>
</feature>
<accession>A0A9P1FZI4</accession>
<keyword evidence="3 7" id="KW-0378">Hydrolase</keyword>
<evidence type="ECO:0000256" key="3">
    <source>
        <dbReference type="ARBA" id="ARBA00022801"/>
    </source>
</evidence>
<protein>
    <submittedName>
        <fullName evidence="13">Lipase maturation factor 1</fullName>
    </submittedName>
</protein>
<gene>
    <name evidence="11" type="ORF">C1SCF055_LOCUS18846</name>
</gene>
<evidence type="ECO:0000256" key="4">
    <source>
        <dbReference type="ARBA" id="ARBA00022807"/>
    </source>
</evidence>
<dbReference type="GO" id="GO:0005737">
    <property type="term" value="C:cytoplasm"/>
    <property type="evidence" value="ECO:0007669"/>
    <property type="project" value="TreeGrafter"/>
</dbReference>
<dbReference type="PANTHER" id="PTHR10183">
    <property type="entry name" value="CALPAIN"/>
    <property type="match status" value="1"/>
</dbReference>
<dbReference type="Proteomes" id="UP001152797">
    <property type="component" value="Unassembled WGS sequence"/>
</dbReference>
<dbReference type="SMART" id="SM00054">
    <property type="entry name" value="EFh"/>
    <property type="match status" value="2"/>
</dbReference>
<dbReference type="InterPro" id="IPR002048">
    <property type="entry name" value="EF_hand_dom"/>
</dbReference>
<dbReference type="SUPFAM" id="SSF54001">
    <property type="entry name" value="Cysteine proteinases"/>
    <property type="match status" value="1"/>
</dbReference>
<comment type="similarity">
    <text evidence="1">Belongs to the peptidase C2 family.</text>
</comment>
<dbReference type="GO" id="GO:0005509">
    <property type="term" value="F:calcium ion binding"/>
    <property type="evidence" value="ECO:0007669"/>
    <property type="project" value="InterPro"/>
</dbReference>
<evidence type="ECO:0000259" key="9">
    <source>
        <dbReference type="PROSITE" id="PS50203"/>
    </source>
</evidence>
<dbReference type="PANTHER" id="PTHR10183:SF379">
    <property type="entry name" value="CALPAIN-5"/>
    <property type="match status" value="1"/>
</dbReference>
<dbReference type="Pfam" id="PF13499">
    <property type="entry name" value="EF-hand_7"/>
    <property type="match status" value="1"/>
</dbReference>
<feature type="compositionally biased region" description="Basic residues" evidence="8">
    <location>
        <begin position="354"/>
        <end position="364"/>
    </location>
</feature>
<dbReference type="GO" id="GO:0004198">
    <property type="term" value="F:calcium-dependent cysteine-type endopeptidase activity"/>
    <property type="evidence" value="ECO:0007669"/>
    <property type="project" value="InterPro"/>
</dbReference>
<evidence type="ECO:0000256" key="1">
    <source>
        <dbReference type="ARBA" id="ARBA00007623"/>
    </source>
</evidence>
<dbReference type="EMBL" id="CAMXCT030001657">
    <property type="protein sequence ID" value="CAL4779299.1"/>
    <property type="molecule type" value="Genomic_DNA"/>
</dbReference>
<evidence type="ECO:0000256" key="5">
    <source>
        <dbReference type="ARBA" id="ARBA00022837"/>
    </source>
</evidence>
<feature type="compositionally biased region" description="Acidic residues" evidence="8">
    <location>
        <begin position="515"/>
        <end position="526"/>
    </location>
</feature>
<dbReference type="PROSITE" id="PS50222">
    <property type="entry name" value="EF_HAND_2"/>
    <property type="match status" value="2"/>
</dbReference>
<evidence type="ECO:0000313" key="11">
    <source>
        <dbReference type="EMBL" id="CAI3991987.1"/>
    </source>
</evidence>
<keyword evidence="4 7" id="KW-0788">Thiol protease</keyword>
<evidence type="ECO:0000313" key="12">
    <source>
        <dbReference type="EMBL" id="CAL1145362.1"/>
    </source>
</evidence>
<dbReference type="AlphaFoldDB" id="A0A9P1FZI4"/>
<dbReference type="Pfam" id="PF00648">
    <property type="entry name" value="Peptidase_C2"/>
    <property type="match status" value="1"/>
</dbReference>
<evidence type="ECO:0000313" key="13">
    <source>
        <dbReference type="EMBL" id="CAL4779299.1"/>
    </source>
</evidence>
<feature type="compositionally biased region" description="Acidic residues" evidence="8">
    <location>
        <begin position="533"/>
        <end position="543"/>
    </location>
</feature>
<dbReference type="PROSITE" id="PS00139">
    <property type="entry name" value="THIOL_PROTEASE_CYS"/>
    <property type="match status" value="1"/>
</dbReference>
<feature type="active site" evidence="6 7">
    <location>
        <position position="447"/>
    </location>
</feature>
<proteinExistence type="inferred from homology"/>
<organism evidence="11">
    <name type="scientific">Cladocopium goreaui</name>
    <dbReference type="NCBI Taxonomy" id="2562237"/>
    <lineage>
        <taxon>Eukaryota</taxon>
        <taxon>Sar</taxon>
        <taxon>Alveolata</taxon>
        <taxon>Dinophyceae</taxon>
        <taxon>Suessiales</taxon>
        <taxon>Symbiodiniaceae</taxon>
        <taxon>Cladocopium</taxon>
    </lineage>
</organism>
<evidence type="ECO:0000256" key="6">
    <source>
        <dbReference type="PIRSR" id="PIRSR622684-1"/>
    </source>
</evidence>
<reference evidence="11" key="1">
    <citation type="submission" date="2022-10" db="EMBL/GenBank/DDBJ databases">
        <authorList>
            <person name="Chen Y."/>
            <person name="Dougan E. K."/>
            <person name="Chan C."/>
            <person name="Rhodes N."/>
            <person name="Thang M."/>
        </authorList>
    </citation>
    <scope>NUCLEOTIDE SEQUENCE</scope>
</reference>
<dbReference type="InterPro" id="IPR000169">
    <property type="entry name" value="Pept_cys_AS"/>
</dbReference>
<dbReference type="PRINTS" id="PR00704">
    <property type="entry name" value="CALPAIN"/>
</dbReference>
<evidence type="ECO:0000313" key="14">
    <source>
        <dbReference type="Proteomes" id="UP001152797"/>
    </source>
</evidence>
<dbReference type="InterPro" id="IPR018247">
    <property type="entry name" value="EF_Hand_1_Ca_BS"/>
</dbReference>
<dbReference type="EMBL" id="CAMXCT010001657">
    <property type="protein sequence ID" value="CAI3991987.1"/>
    <property type="molecule type" value="Genomic_DNA"/>
</dbReference>
<feature type="region of interest" description="Disordered" evidence="8">
    <location>
        <begin position="513"/>
        <end position="543"/>
    </location>
</feature>
<sequence length="543" mass="61305">MAAKQRLQELFAKYDTSGDGVLSEEEMTAVFEAIGIKKNKAQAMFQAADADQDGTINCHEFISWLTKQRLKYALKQHTEEGAERGEGKYWTMIITNASDRVGKKVTINFTKCQNMEFPEGNPCEFTLKPGEQLETPVVMKQNGRPWRYSWRSSSKSVFTGIEDDLSNAFTDPDFPHDENSIGKSTTSFSCGSADQWVRARMLGDPAEALLFEEVRPQDVHQGSLGDCWLMAALSCLSDYPGKLKSLFKDRHITEDGKYEVYLFDLEKDEWATVVVDEFLPCKISYGQPRPVFAEPLGEEIWVALLEKAFAKFCGSYGALSGGGVAFAFQVLTGKPDVISYEKQKDATWRRRRLNRERQKKRGTRNPRGTSWTWKNKTSTIDTDKLFEVLSGHCADKHVLGCSMSSKGAGVEEAKASGLYSRHVYSLLKVMTETLDDGSPVRLVHLRNPWGHKEWNGDWADQGDQEESKWKENPQLAERLSNTKRNDGCFYMSFEDWVSAFTCVSLCPVGVNAVPPEEEDPEEEAVEQDCLSSENEEFVSSDRE</sequence>
<keyword evidence="14" id="KW-1185">Reference proteome</keyword>
<dbReference type="EMBL" id="CAMXCT020001657">
    <property type="protein sequence ID" value="CAL1145362.1"/>
    <property type="molecule type" value="Genomic_DNA"/>
</dbReference>
<dbReference type="InterPro" id="IPR011992">
    <property type="entry name" value="EF-hand-dom_pair"/>
</dbReference>
<reference evidence="12" key="2">
    <citation type="submission" date="2024-04" db="EMBL/GenBank/DDBJ databases">
        <authorList>
            <person name="Chen Y."/>
            <person name="Shah S."/>
            <person name="Dougan E. K."/>
            <person name="Thang M."/>
            <person name="Chan C."/>
        </authorList>
    </citation>
    <scope>NUCLEOTIDE SEQUENCE [LARGE SCALE GENOMIC DNA]</scope>
</reference>
<comment type="caution">
    <text evidence="11">The sequence shown here is derived from an EMBL/GenBank/DDBJ whole genome shotgun (WGS) entry which is preliminary data.</text>
</comment>
<dbReference type="SMART" id="SM00230">
    <property type="entry name" value="CysPc"/>
    <property type="match status" value="1"/>
</dbReference>
<keyword evidence="2 7" id="KW-0645">Protease</keyword>
<dbReference type="GO" id="GO:0006508">
    <property type="term" value="P:proteolysis"/>
    <property type="evidence" value="ECO:0007669"/>
    <property type="project" value="UniProtKB-KW"/>
</dbReference>
<dbReference type="OrthoDB" id="424753at2759"/>
<feature type="region of interest" description="Disordered" evidence="8">
    <location>
        <begin position="354"/>
        <end position="374"/>
    </location>
</feature>
<name>A0A9P1FZI4_9DINO</name>
<feature type="domain" description="Calpain catalytic" evidence="9">
    <location>
        <begin position="168"/>
        <end position="509"/>
    </location>
</feature>
<dbReference type="PROSITE" id="PS50203">
    <property type="entry name" value="CALPAIN_CAT"/>
    <property type="match status" value="1"/>
</dbReference>
<feature type="active site" evidence="6 7">
    <location>
        <position position="227"/>
    </location>
</feature>
<dbReference type="PROSITE" id="PS00018">
    <property type="entry name" value="EF_HAND_1"/>
    <property type="match status" value="2"/>
</dbReference>
<evidence type="ECO:0000259" key="10">
    <source>
        <dbReference type="PROSITE" id="PS50222"/>
    </source>
</evidence>
<dbReference type="InterPro" id="IPR022684">
    <property type="entry name" value="Calpain_cysteine_protease"/>
</dbReference>
<evidence type="ECO:0000256" key="8">
    <source>
        <dbReference type="SAM" id="MobiDB-lite"/>
    </source>
</evidence>
<evidence type="ECO:0000256" key="7">
    <source>
        <dbReference type="PROSITE-ProRule" id="PRU00239"/>
    </source>
</evidence>
<feature type="domain" description="EF-hand" evidence="10">
    <location>
        <begin position="2"/>
        <end position="37"/>
    </location>
</feature>
<evidence type="ECO:0000256" key="2">
    <source>
        <dbReference type="ARBA" id="ARBA00022670"/>
    </source>
</evidence>
<dbReference type="Gene3D" id="1.10.238.10">
    <property type="entry name" value="EF-hand"/>
    <property type="match status" value="1"/>
</dbReference>
<dbReference type="CDD" id="cd00051">
    <property type="entry name" value="EFh"/>
    <property type="match status" value="1"/>
</dbReference>
<feature type="active site" evidence="6 7">
    <location>
        <position position="422"/>
    </location>
</feature>